<gene>
    <name evidence="2" type="ORF">H0H81_005420</name>
</gene>
<dbReference type="EMBL" id="JABCKI010001375">
    <property type="protein sequence ID" value="KAG5649208.1"/>
    <property type="molecule type" value="Genomic_DNA"/>
</dbReference>
<reference evidence="2" key="1">
    <citation type="submission" date="2021-02" db="EMBL/GenBank/DDBJ databases">
        <authorList>
            <person name="Nieuwenhuis M."/>
            <person name="Van De Peppel L.J.J."/>
        </authorList>
    </citation>
    <scope>NUCLEOTIDE SEQUENCE</scope>
    <source>
        <strain evidence="2">D49</strain>
    </source>
</reference>
<accession>A0A9P7GFR0</accession>
<name>A0A9P7GFR0_9AGAR</name>
<feature type="region of interest" description="Disordered" evidence="1">
    <location>
        <begin position="1"/>
        <end position="22"/>
    </location>
</feature>
<protein>
    <submittedName>
        <fullName evidence="2">Uncharacterized protein</fullName>
    </submittedName>
</protein>
<feature type="region of interest" description="Disordered" evidence="1">
    <location>
        <begin position="90"/>
        <end position="118"/>
    </location>
</feature>
<feature type="compositionally biased region" description="Polar residues" evidence="1">
    <location>
        <begin position="197"/>
        <end position="213"/>
    </location>
</feature>
<evidence type="ECO:0000313" key="3">
    <source>
        <dbReference type="Proteomes" id="UP000717328"/>
    </source>
</evidence>
<comment type="caution">
    <text evidence="2">The sequence shown here is derived from an EMBL/GenBank/DDBJ whole genome shotgun (WGS) entry which is preliminary data.</text>
</comment>
<organism evidence="2 3">
    <name type="scientific">Sphagnurus paluster</name>
    <dbReference type="NCBI Taxonomy" id="117069"/>
    <lineage>
        <taxon>Eukaryota</taxon>
        <taxon>Fungi</taxon>
        <taxon>Dikarya</taxon>
        <taxon>Basidiomycota</taxon>
        <taxon>Agaricomycotina</taxon>
        <taxon>Agaricomycetes</taxon>
        <taxon>Agaricomycetidae</taxon>
        <taxon>Agaricales</taxon>
        <taxon>Tricholomatineae</taxon>
        <taxon>Lyophyllaceae</taxon>
        <taxon>Sphagnurus</taxon>
    </lineage>
</organism>
<feature type="region of interest" description="Disordered" evidence="1">
    <location>
        <begin position="179"/>
        <end position="214"/>
    </location>
</feature>
<feature type="region of interest" description="Disordered" evidence="1">
    <location>
        <begin position="240"/>
        <end position="280"/>
    </location>
</feature>
<feature type="non-terminal residue" evidence="2">
    <location>
        <position position="1"/>
    </location>
</feature>
<keyword evidence="3" id="KW-1185">Reference proteome</keyword>
<proteinExistence type="predicted"/>
<sequence length="398" mass="40935">PTPRSPLHPRYQAPQHYEDPTGPIRKAYTAAHACLPLDPVALGAAAHAARCLNGPVEQARRTTADARVSMAKPAPTSAHELRTAVSMTKPAPGTATTAITVPSPASRGTSIATPTKPMPSIAVPIAPFTPRRPPPVEHANSAAFKPAACKFEPAPCTTAPTTPSTRTAPSAARTTLIIAPAPDVSAGEPCRLPPAESKTTPATPTKSNAASESTITRATAAVATVGPLTRGFLLRTPTQPLPLASATSTPHASKPAHLTEENGPTTPPIPPTPSITTHTTPFAPCTLPIFKIATAPTTSAVPIRDKSSRPVPGQPLYREPVHLATKPATPATSNAKYAWHATATRMQTPANATPLELVPCRGLENVKTAAPTKHVTATPTISAAAAFAVKPALATATP</sequence>
<dbReference type="Proteomes" id="UP000717328">
    <property type="component" value="Unassembled WGS sequence"/>
</dbReference>
<evidence type="ECO:0000256" key="1">
    <source>
        <dbReference type="SAM" id="MobiDB-lite"/>
    </source>
</evidence>
<reference evidence="2" key="2">
    <citation type="submission" date="2021-10" db="EMBL/GenBank/DDBJ databases">
        <title>Phylogenomics reveals ancestral predisposition of the termite-cultivated fungus Termitomyces towards a domesticated lifestyle.</title>
        <authorList>
            <person name="Auxier B."/>
            <person name="Grum-Grzhimaylo A."/>
            <person name="Cardenas M.E."/>
            <person name="Lodge J.D."/>
            <person name="Laessoe T."/>
            <person name="Pedersen O."/>
            <person name="Smith M.E."/>
            <person name="Kuyper T.W."/>
            <person name="Franco-Molano E.A."/>
            <person name="Baroni T.J."/>
            <person name="Aanen D.K."/>
        </authorList>
    </citation>
    <scope>NUCLEOTIDE SEQUENCE</scope>
    <source>
        <strain evidence="2">D49</strain>
    </source>
</reference>
<dbReference type="AlphaFoldDB" id="A0A9P7GFR0"/>
<evidence type="ECO:0000313" key="2">
    <source>
        <dbReference type="EMBL" id="KAG5649208.1"/>
    </source>
</evidence>